<dbReference type="PANTHER" id="PTHR43228">
    <property type="entry name" value="TWO-COMPONENT RESPONSE REGULATOR"/>
    <property type="match status" value="1"/>
</dbReference>
<evidence type="ECO:0000256" key="1">
    <source>
        <dbReference type="PROSITE-ProRule" id="PRU00169"/>
    </source>
</evidence>
<keyword evidence="2" id="KW-0472">Membrane</keyword>
<proteinExistence type="predicted"/>
<comment type="caution">
    <text evidence="4">The sequence shown here is derived from an EMBL/GenBank/DDBJ whole genome shotgun (WGS) entry which is preliminary data.</text>
</comment>
<feature type="domain" description="Response regulatory" evidence="3">
    <location>
        <begin position="101"/>
        <end position="223"/>
    </location>
</feature>
<dbReference type="RefSeq" id="WP_272780411.1">
    <property type="nucleotide sequence ID" value="NZ_JAQQLI010000080.1"/>
</dbReference>
<feature type="transmembrane region" description="Helical" evidence="2">
    <location>
        <begin position="16"/>
        <end position="37"/>
    </location>
</feature>
<reference evidence="4" key="2">
    <citation type="submission" date="2023-02" db="EMBL/GenBank/DDBJ databases">
        <authorList>
            <person name="Rayyan A."/>
            <person name="Meyer T."/>
            <person name="Kyndt J.A."/>
        </authorList>
    </citation>
    <scope>NUCLEOTIDE SEQUENCE</scope>
    <source>
        <strain evidence="4">DSM 9987</strain>
    </source>
</reference>
<keyword evidence="1" id="KW-0597">Phosphoprotein</keyword>
<accession>A0ABT5JJV3</accession>
<protein>
    <submittedName>
        <fullName evidence="4">Response regulator</fullName>
    </submittedName>
</protein>
<evidence type="ECO:0000256" key="2">
    <source>
        <dbReference type="SAM" id="Phobius"/>
    </source>
</evidence>
<dbReference type="InterPro" id="IPR011006">
    <property type="entry name" value="CheY-like_superfamily"/>
</dbReference>
<dbReference type="Pfam" id="PF00072">
    <property type="entry name" value="Response_reg"/>
    <property type="match status" value="1"/>
</dbReference>
<reference evidence="4" key="1">
    <citation type="journal article" date="2023" name="Microbiol Resour">
        <title>Genome Sequences of Rhodoplanes serenus and Two Thermotolerant Strains, Rhodoplanes tepidamans and 'Rhodoplanes cryptolactis,' Further Refine the Genus.</title>
        <authorList>
            <person name="Rayyan A.A."/>
            <person name="Kyndt J.A."/>
        </authorList>
    </citation>
    <scope>NUCLEOTIDE SEQUENCE</scope>
    <source>
        <strain evidence="4">DSM 9987</strain>
    </source>
</reference>
<dbReference type="Gene3D" id="3.40.50.2300">
    <property type="match status" value="1"/>
</dbReference>
<evidence type="ECO:0000313" key="5">
    <source>
        <dbReference type="Proteomes" id="UP001165652"/>
    </source>
</evidence>
<evidence type="ECO:0000313" key="4">
    <source>
        <dbReference type="EMBL" id="MDC7789589.1"/>
    </source>
</evidence>
<feature type="modified residue" description="4-aspartylphosphate" evidence="1">
    <location>
        <position position="151"/>
    </location>
</feature>
<dbReference type="EMBL" id="JAQQLI010000080">
    <property type="protein sequence ID" value="MDC7789589.1"/>
    <property type="molecule type" value="Genomic_DNA"/>
</dbReference>
<organism evidence="4 5">
    <name type="scientific">Rhodoplanes tepidamans</name>
    <name type="common">Rhodoplanes cryptolactis</name>
    <dbReference type="NCBI Taxonomy" id="200616"/>
    <lineage>
        <taxon>Bacteria</taxon>
        <taxon>Pseudomonadati</taxon>
        <taxon>Pseudomonadota</taxon>
        <taxon>Alphaproteobacteria</taxon>
        <taxon>Hyphomicrobiales</taxon>
        <taxon>Nitrobacteraceae</taxon>
        <taxon>Rhodoplanes</taxon>
    </lineage>
</organism>
<dbReference type="SUPFAM" id="SSF52172">
    <property type="entry name" value="CheY-like"/>
    <property type="match status" value="1"/>
</dbReference>
<dbReference type="Proteomes" id="UP001165652">
    <property type="component" value="Unassembled WGS sequence"/>
</dbReference>
<keyword evidence="5" id="KW-1185">Reference proteome</keyword>
<evidence type="ECO:0000259" key="3">
    <source>
        <dbReference type="PROSITE" id="PS50110"/>
    </source>
</evidence>
<dbReference type="InterPro" id="IPR001789">
    <property type="entry name" value="Sig_transdc_resp-reg_receiver"/>
</dbReference>
<dbReference type="InterPro" id="IPR052048">
    <property type="entry name" value="ST_Response_Regulator"/>
</dbReference>
<name>A0ABT5JJV3_RHOTP</name>
<keyword evidence="2" id="KW-0812">Transmembrane</keyword>
<gene>
    <name evidence="4" type="ORF">PQJ73_28250</name>
</gene>
<dbReference type="PANTHER" id="PTHR43228:SF1">
    <property type="entry name" value="TWO-COMPONENT RESPONSE REGULATOR ARR22"/>
    <property type="match status" value="1"/>
</dbReference>
<keyword evidence="2" id="KW-1133">Transmembrane helix</keyword>
<dbReference type="PROSITE" id="PS50110">
    <property type="entry name" value="RESPONSE_REGULATORY"/>
    <property type="match status" value="1"/>
</dbReference>
<sequence>MDTKAIADLVSALASLAWPVLAFLVILKIFPLAVGLFKRERVRIKIGDMELSAEQAGEAFTSQIKDLQAKLVQIEDRLGMSGGSREAERFSEIETLPTRRRILWVDDIPTNNAISIDKLKGDGYDVIVARSTREAIEQIDSSSGFDLIISDMGRHESGRYVPNAGIIFAREIRQRALNLPIIIFSSQVSIQKYQQDAREAGVTAMTTSVVDLYLFIQRSLSAAGKAS</sequence>